<dbReference type="EMBL" id="JAGRQC010000003">
    <property type="protein sequence ID" value="MBR0553003.1"/>
    <property type="molecule type" value="Genomic_DNA"/>
</dbReference>
<comment type="similarity">
    <text evidence="2">Belongs to the HAD-like hydrolase superfamily. CbbY/CbbZ/Gph/YieH family.</text>
</comment>
<comment type="cofactor">
    <cofactor evidence="1">
        <name>Mg(2+)</name>
        <dbReference type="ChEBI" id="CHEBI:18420"/>
    </cofactor>
</comment>
<evidence type="ECO:0000256" key="1">
    <source>
        <dbReference type="ARBA" id="ARBA00001946"/>
    </source>
</evidence>
<dbReference type="AlphaFoldDB" id="A0A8T4IEM1"/>
<gene>
    <name evidence="5" type="ORF">J7S20_10835</name>
</gene>
<dbReference type="InterPro" id="IPR036412">
    <property type="entry name" value="HAD-like_sf"/>
</dbReference>
<keyword evidence="3" id="KW-0479">Metal-binding</keyword>
<proteinExistence type="inferred from homology"/>
<dbReference type="PANTHER" id="PTHR46193:SF10">
    <property type="entry name" value="6-PHOSPHOGLUCONATE PHOSPHATASE"/>
    <property type="match status" value="1"/>
</dbReference>
<dbReference type="Gene3D" id="1.10.150.240">
    <property type="entry name" value="Putative phosphatase, domain 2"/>
    <property type="match status" value="1"/>
</dbReference>
<dbReference type="InterPro" id="IPR051600">
    <property type="entry name" value="Beta-PGM-like"/>
</dbReference>
<keyword evidence="4" id="KW-0460">Magnesium</keyword>
<dbReference type="Proteomes" id="UP000676996">
    <property type="component" value="Unassembled WGS sequence"/>
</dbReference>
<dbReference type="GO" id="GO:0003824">
    <property type="term" value="F:catalytic activity"/>
    <property type="evidence" value="ECO:0007669"/>
    <property type="project" value="UniProtKB-ARBA"/>
</dbReference>
<dbReference type="InterPro" id="IPR023198">
    <property type="entry name" value="PGP-like_dom2"/>
</dbReference>
<reference evidence="5" key="1">
    <citation type="submission" date="2021-04" db="EMBL/GenBank/DDBJ databases">
        <title>Ouciella asimina sp. nov., isolated from the surface seawater in the hydrothermal field of Okinawa Trough.</title>
        <authorList>
            <person name="Shuang W."/>
        </authorList>
    </citation>
    <scope>NUCLEOTIDE SEQUENCE</scope>
    <source>
        <strain evidence="5">LXI357</strain>
    </source>
</reference>
<accession>A0A8T4IEM1</accession>
<organism evidence="5 6">
    <name type="scientific">Stakelama marina</name>
    <dbReference type="NCBI Taxonomy" id="2826939"/>
    <lineage>
        <taxon>Bacteria</taxon>
        <taxon>Pseudomonadati</taxon>
        <taxon>Pseudomonadota</taxon>
        <taxon>Alphaproteobacteria</taxon>
        <taxon>Sphingomonadales</taxon>
        <taxon>Sphingomonadaceae</taxon>
        <taxon>Stakelama</taxon>
    </lineage>
</organism>
<dbReference type="NCBIfam" id="TIGR01509">
    <property type="entry name" value="HAD-SF-IA-v3"/>
    <property type="match status" value="1"/>
</dbReference>
<sequence length="228" mass="24687">MNYDAILFDFDGVLLESEYAGNKQIADYLTGIGHPTTPQDSMANFMGLSGTAFIDALENWIGRPLPDDFHGAREAENIRVLKEGLDPVMGAIRFVRALPDTLPRAIVSSSRTNWIATHLDHLGVRDVFGDHLYSGHEHVENGKPAPDIYRYAAQRLGIAIDRCVIIEDSPVGVTGAVASGADVIGLCAGSHCPPDHAARLRSLGVERIAHGFDEVARLVGLEDRYAAT</sequence>
<dbReference type="SFLD" id="SFLDS00003">
    <property type="entry name" value="Haloacid_Dehalogenase"/>
    <property type="match status" value="1"/>
</dbReference>
<dbReference type="InterPro" id="IPR006439">
    <property type="entry name" value="HAD-SF_hydro_IA"/>
</dbReference>
<dbReference type="GO" id="GO:0046872">
    <property type="term" value="F:metal ion binding"/>
    <property type="evidence" value="ECO:0007669"/>
    <property type="project" value="UniProtKB-KW"/>
</dbReference>
<evidence type="ECO:0000256" key="3">
    <source>
        <dbReference type="ARBA" id="ARBA00022723"/>
    </source>
</evidence>
<keyword evidence="6" id="KW-1185">Reference proteome</keyword>
<protein>
    <submittedName>
        <fullName evidence="5">HAD family phosphatase</fullName>
    </submittedName>
</protein>
<dbReference type="RefSeq" id="WP_284054257.1">
    <property type="nucleotide sequence ID" value="NZ_JAGRQC010000003.1"/>
</dbReference>
<dbReference type="Pfam" id="PF00702">
    <property type="entry name" value="Hydrolase"/>
    <property type="match status" value="1"/>
</dbReference>
<evidence type="ECO:0000313" key="5">
    <source>
        <dbReference type="EMBL" id="MBR0553003.1"/>
    </source>
</evidence>
<dbReference type="Gene3D" id="3.40.50.1000">
    <property type="entry name" value="HAD superfamily/HAD-like"/>
    <property type="match status" value="1"/>
</dbReference>
<dbReference type="InterPro" id="IPR023214">
    <property type="entry name" value="HAD_sf"/>
</dbReference>
<dbReference type="SUPFAM" id="SSF56784">
    <property type="entry name" value="HAD-like"/>
    <property type="match status" value="1"/>
</dbReference>
<dbReference type="SFLD" id="SFLDG01129">
    <property type="entry name" value="C1.5:_HAD__Beta-PGM__Phosphata"/>
    <property type="match status" value="1"/>
</dbReference>
<dbReference type="PANTHER" id="PTHR46193">
    <property type="entry name" value="6-PHOSPHOGLUCONATE PHOSPHATASE"/>
    <property type="match status" value="1"/>
</dbReference>
<evidence type="ECO:0000256" key="2">
    <source>
        <dbReference type="ARBA" id="ARBA00006171"/>
    </source>
</evidence>
<evidence type="ECO:0000313" key="6">
    <source>
        <dbReference type="Proteomes" id="UP000676996"/>
    </source>
</evidence>
<evidence type="ECO:0000256" key="4">
    <source>
        <dbReference type="ARBA" id="ARBA00022842"/>
    </source>
</evidence>
<comment type="caution">
    <text evidence="5">The sequence shown here is derived from an EMBL/GenBank/DDBJ whole genome shotgun (WGS) entry which is preliminary data.</text>
</comment>
<name>A0A8T4IEM1_9SPHN</name>